<dbReference type="PROSITE" id="PS51729">
    <property type="entry name" value="GNAT_YJDJ"/>
    <property type="match status" value="1"/>
</dbReference>
<gene>
    <name evidence="2" type="ORF">PGB27_05945</name>
</gene>
<evidence type="ECO:0000313" key="3">
    <source>
        <dbReference type="Proteomes" id="UP001300763"/>
    </source>
</evidence>
<sequence length="108" mass="11820">MEHYEIAYDHVRSRVEVRRDGAALGYVEYGLRADAAVLAFTHVGRAGSDAEAALLDGAITLLRDRGYRIVPLCPRVRAFLTAHPDRQTGVDTRFLDGRAGRAGWPVAG</sequence>
<organism evidence="2 3">
    <name type="scientific">Actinomycetospora lemnae</name>
    <dbReference type="NCBI Taxonomy" id="3019891"/>
    <lineage>
        <taxon>Bacteria</taxon>
        <taxon>Bacillati</taxon>
        <taxon>Actinomycetota</taxon>
        <taxon>Actinomycetes</taxon>
        <taxon>Pseudonocardiales</taxon>
        <taxon>Pseudonocardiaceae</taxon>
        <taxon>Actinomycetospora</taxon>
    </lineage>
</organism>
<proteinExistence type="predicted"/>
<dbReference type="SUPFAM" id="SSF55729">
    <property type="entry name" value="Acyl-CoA N-acyltransferases (Nat)"/>
    <property type="match status" value="1"/>
</dbReference>
<name>A0ABT5SPW7_9PSEU</name>
<feature type="domain" description="N-acetyltransferase" evidence="1">
    <location>
        <begin position="7"/>
        <end position="91"/>
    </location>
</feature>
<dbReference type="Gene3D" id="3.40.630.30">
    <property type="match status" value="1"/>
</dbReference>
<dbReference type="InterPro" id="IPR031165">
    <property type="entry name" value="GNAT_YJDJ"/>
</dbReference>
<dbReference type="Pfam" id="PF14542">
    <property type="entry name" value="Acetyltransf_CG"/>
    <property type="match status" value="1"/>
</dbReference>
<dbReference type="EMBL" id="JAQZAO010000002">
    <property type="protein sequence ID" value="MDD7964888.1"/>
    <property type="molecule type" value="Genomic_DNA"/>
</dbReference>
<dbReference type="RefSeq" id="WP_274199415.1">
    <property type="nucleotide sequence ID" value="NZ_JAQZAO010000002.1"/>
</dbReference>
<keyword evidence="3" id="KW-1185">Reference proteome</keyword>
<dbReference type="InterPro" id="IPR016181">
    <property type="entry name" value="Acyl_CoA_acyltransferase"/>
</dbReference>
<evidence type="ECO:0000259" key="1">
    <source>
        <dbReference type="PROSITE" id="PS51729"/>
    </source>
</evidence>
<reference evidence="2 3" key="1">
    <citation type="submission" date="2023-02" db="EMBL/GenBank/DDBJ databases">
        <title>Genome sequencing required for Actinomycetospora new species description.</title>
        <authorList>
            <person name="Saimee Y."/>
            <person name="Duangmal K."/>
        </authorList>
    </citation>
    <scope>NUCLEOTIDE SEQUENCE [LARGE SCALE GENOMIC DNA]</scope>
    <source>
        <strain evidence="2 3">DW7H6</strain>
    </source>
</reference>
<comment type="caution">
    <text evidence="2">The sequence shown here is derived from an EMBL/GenBank/DDBJ whole genome shotgun (WGS) entry which is preliminary data.</text>
</comment>
<evidence type="ECO:0000313" key="2">
    <source>
        <dbReference type="EMBL" id="MDD7964888.1"/>
    </source>
</evidence>
<protein>
    <recommendedName>
        <fullName evidence="1">N-acetyltransferase domain-containing protein</fullName>
    </recommendedName>
</protein>
<accession>A0ABT5SPW7</accession>
<dbReference type="Proteomes" id="UP001300763">
    <property type="component" value="Unassembled WGS sequence"/>
</dbReference>